<evidence type="ECO:0000313" key="3">
    <source>
        <dbReference type="EMBL" id="ANZ75514.1"/>
    </source>
</evidence>
<sequence>MNVRQEIQKRCLTSSSKPTIPKILESFRIVEKCPDPTFNTGCTYCRPQFPKDKAIEFNKPLNNTKPRVWKHLLVHTNEVDGNKWPSRIELAPGTFAASILPLRKQIQSPFHPVLISNIALEAYHNPNQFKVVLFPDNLIYYIQKDKIQRFTELYLNPGADAHEVAGIDWEKNMNGLILICGHTQRDERCGIIAPLLKEEFEIVLKTEGLLYNKFKNPKGIKVGVISHVGGHAFAGNVIYFNTAGQSIWYGRVFPDKVQGIVNQTVKNKNIIKELYRGQT</sequence>
<accession>A0A1B2JBT7</accession>
<dbReference type="InterPro" id="IPR036249">
    <property type="entry name" value="Thioredoxin-like_sf"/>
</dbReference>
<reference evidence="3 4" key="1">
    <citation type="submission" date="2016-02" db="EMBL/GenBank/DDBJ databases">
        <title>Comparative genomic and transcriptomic foundation for Pichia pastoris.</title>
        <authorList>
            <person name="Love K.R."/>
            <person name="Shah K.A."/>
            <person name="Whittaker C.A."/>
            <person name="Wu J."/>
            <person name="Bartlett M.C."/>
            <person name="Ma D."/>
            <person name="Leeson R.L."/>
            <person name="Priest M."/>
            <person name="Young S.K."/>
            <person name="Love J.C."/>
        </authorList>
    </citation>
    <scope>NUCLEOTIDE SEQUENCE [LARGE SCALE GENOMIC DNA]</scope>
    <source>
        <strain evidence="3 4">ATCC 28485</strain>
    </source>
</reference>
<keyword evidence="4" id="KW-1185">Reference proteome</keyword>
<organism evidence="3 4">
    <name type="scientific">Komagataella pastoris</name>
    <name type="common">Yeast</name>
    <name type="synonym">Pichia pastoris</name>
    <dbReference type="NCBI Taxonomy" id="4922"/>
    <lineage>
        <taxon>Eukaryota</taxon>
        <taxon>Fungi</taxon>
        <taxon>Dikarya</taxon>
        <taxon>Ascomycota</taxon>
        <taxon>Saccharomycotina</taxon>
        <taxon>Pichiomycetes</taxon>
        <taxon>Pichiales</taxon>
        <taxon>Pichiaceae</taxon>
        <taxon>Komagataella</taxon>
    </lineage>
</organism>
<dbReference type="SUPFAM" id="SSF52833">
    <property type="entry name" value="Thioredoxin-like"/>
    <property type="match status" value="1"/>
</dbReference>
<dbReference type="AlphaFoldDB" id="A0A1B2JBT7"/>
<dbReference type="PANTHER" id="PTHR31902:SF7">
    <property type="entry name" value="ALTERED INHERITANCE OF MITOCHONDRIA PROTEIN 32"/>
    <property type="match status" value="1"/>
</dbReference>
<dbReference type="EMBL" id="CP014585">
    <property type="protein sequence ID" value="ANZ75514.1"/>
    <property type="molecule type" value="Genomic_DNA"/>
</dbReference>
<evidence type="ECO:0000256" key="1">
    <source>
        <dbReference type="ARBA" id="ARBA00038208"/>
    </source>
</evidence>
<dbReference type="InterPro" id="IPR009737">
    <property type="entry name" value="Aim32/Apd1-like"/>
</dbReference>
<evidence type="ECO:0000256" key="2">
    <source>
        <dbReference type="ARBA" id="ARBA00040895"/>
    </source>
</evidence>
<comment type="similarity">
    <text evidence="1">Belongs to the AIM32 family.</text>
</comment>
<dbReference type="CDD" id="cd03062">
    <property type="entry name" value="TRX_Fd_Sucrase"/>
    <property type="match status" value="1"/>
</dbReference>
<gene>
    <name evidence="3" type="ORF">ATY40_BA7502332</name>
</gene>
<dbReference type="OrthoDB" id="10253744at2759"/>
<evidence type="ECO:0000313" key="4">
    <source>
        <dbReference type="Proteomes" id="UP000094565"/>
    </source>
</evidence>
<dbReference type="Gene3D" id="3.40.30.10">
    <property type="entry name" value="Glutaredoxin"/>
    <property type="match status" value="1"/>
</dbReference>
<dbReference type="PANTHER" id="PTHR31902">
    <property type="entry name" value="ACTIN PATCHES DISTAL PROTEIN 1"/>
    <property type="match status" value="1"/>
</dbReference>
<protein>
    <recommendedName>
        <fullName evidence="2">Altered inheritance of mitochondria protein 32</fullName>
    </recommendedName>
</protein>
<dbReference type="Proteomes" id="UP000094565">
    <property type="component" value="Chromosome 2"/>
</dbReference>
<proteinExistence type="inferred from homology"/>
<name>A0A1B2JBT7_PICPA</name>
<dbReference type="Pfam" id="PF06999">
    <property type="entry name" value="Suc_Fer-like"/>
    <property type="match status" value="1"/>
</dbReference>